<evidence type="ECO:0000313" key="1">
    <source>
        <dbReference type="EMBL" id="VVJ21974.1"/>
    </source>
</evidence>
<evidence type="ECO:0000313" key="2">
    <source>
        <dbReference type="Proteomes" id="UP000399805"/>
    </source>
</evidence>
<dbReference type="EMBL" id="CABVGP010000002">
    <property type="protein sequence ID" value="VVJ21974.1"/>
    <property type="molecule type" value="Genomic_DNA"/>
</dbReference>
<keyword evidence="2" id="KW-1185">Reference proteome</keyword>
<protein>
    <submittedName>
        <fullName evidence="1">Uncharacterized protein</fullName>
    </submittedName>
</protein>
<sequence length="64" mass="6548">MVTPTPPITSTIVDLRPLRSASSPKIAAPAGRITTVTANEPNTAAMPRVGLLLGKMVLLIGPAT</sequence>
<dbReference type="Proteomes" id="UP000399805">
    <property type="component" value="Unassembled WGS sequence"/>
</dbReference>
<accession>A0A6I8M1Z6</accession>
<organism evidence="1 2">
    <name type="scientific">Amycolatopsis camponoti</name>
    <dbReference type="NCBI Taxonomy" id="2606593"/>
    <lineage>
        <taxon>Bacteria</taxon>
        <taxon>Bacillati</taxon>
        <taxon>Actinomycetota</taxon>
        <taxon>Actinomycetes</taxon>
        <taxon>Pseudonocardiales</taxon>
        <taxon>Pseudonocardiaceae</taxon>
        <taxon>Amycolatopsis</taxon>
    </lineage>
</organism>
<proteinExistence type="predicted"/>
<name>A0A6I8M1Z6_9PSEU</name>
<dbReference type="AlphaFoldDB" id="A0A6I8M1Z6"/>
<gene>
    <name evidence="1" type="ORF">AA23TX_06988</name>
</gene>
<reference evidence="1 2" key="1">
    <citation type="submission" date="2019-09" db="EMBL/GenBank/DDBJ databases">
        <authorList>
            <person name="Leyn A S."/>
        </authorList>
    </citation>
    <scope>NUCLEOTIDE SEQUENCE [LARGE SCALE GENOMIC DNA]</scope>
    <source>
        <strain evidence="1">AA231_1</strain>
    </source>
</reference>